<reference evidence="7" key="1">
    <citation type="submission" date="2019-01" db="EMBL/GenBank/DDBJ databases">
        <title>Sphingorhabdus lacus sp.nov., isolated from an oligotrophic freshwater lake.</title>
        <authorList>
            <person name="Park M."/>
        </authorList>
    </citation>
    <scope>NUCLEOTIDE SEQUENCE [LARGE SCALE GENOMIC DNA]</scope>
    <source>
        <strain evidence="7">IMCC1753</strain>
    </source>
</reference>
<dbReference type="OrthoDB" id="9812435at2"/>
<gene>
    <name evidence="6" type="ORF">EUU25_01030</name>
</gene>
<organism evidence="6 7">
    <name type="scientific">Sphingorhabdus lacus</name>
    <dbReference type="NCBI Taxonomy" id="392610"/>
    <lineage>
        <taxon>Bacteria</taxon>
        <taxon>Pseudomonadati</taxon>
        <taxon>Pseudomonadota</taxon>
        <taxon>Alphaproteobacteria</taxon>
        <taxon>Sphingomonadales</taxon>
        <taxon>Sphingomonadaceae</taxon>
        <taxon>Sphingorhabdus</taxon>
    </lineage>
</organism>
<dbReference type="CDD" id="cd08422">
    <property type="entry name" value="PBP2_CrgA_like"/>
    <property type="match status" value="1"/>
</dbReference>
<keyword evidence="4" id="KW-0804">Transcription</keyword>
<evidence type="ECO:0000256" key="1">
    <source>
        <dbReference type="ARBA" id="ARBA00009437"/>
    </source>
</evidence>
<dbReference type="AlphaFoldDB" id="A0A6I6L5K9"/>
<dbReference type="GO" id="GO:0043565">
    <property type="term" value="F:sequence-specific DNA binding"/>
    <property type="evidence" value="ECO:0007669"/>
    <property type="project" value="TreeGrafter"/>
</dbReference>
<dbReference type="EMBL" id="CP035733">
    <property type="protein sequence ID" value="QGY79327.1"/>
    <property type="molecule type" value="Genomic_DNA"/>
</dbReference>
<evidence type="ECO:0000256" key="3">
    <source>
        <dbReference type="ARBA" id="ARBA00023125"/>
    </source>
</evidence>
<dbReference type="SUPFAM" id="SSF53850">
    <property type="entry name" value="Periplasmic binding protein-like II"/>
    <property type="match status" value="1"/>
</dbReference>
<dbReference type="Proteomes" id="UP000428803">
    <property type="component" value="Chromosome"/>
</dbReference>
<dbReference type="InterPro" id="IPR005119">
    <property type="entry name" value="LysR_subst-bd"/>
</dbReference>
<dbReference type="PRINTS" id="PR00039">
    <property type="entry name" value="HTHLYSR"/>
</dbReference>
<evidence type="ECO:0000313" key="6">
    <source>
        <dbReference type="EMBL" id="QGY79327.1"/>
    </source>
</evidence>
<dbReference type="GO" id="GO:0003700">
    <property type="term" value="F:DNA-binding transcription factor activity"/>
    <property type="evidence" value="ECO:0007669"/>
    <property type="project" value="InterPro"/>
</dbReference>
<dbReference type="InterPro" id="IPR036390">
    <property type="entry name" value="WH_DNA-bd_sf"/>
</dbReference>
<dbReference type="FunFam" id="1.10.10.10:FF:000001">
    <property type="entry name" value="LysR family transcriptional regulator"/>
    <property type="match status" value="1"/>
</dbReference>
<evidence type="ECO:0000259" key="5">
    <source>
        <dbReference type="PROSITE" id="PS50931"/>
    </source>
</evidence>
<dbReference type="Pfam" id="PF03466">
    <property type="entry name" value="LysR_substrate"/>
    <property type="match status" value="1"/>
</dbReference>
<sequence>MRLPDFEAWSIFACVVEHKSFTGAADALGLSKATVSKAVTRLETQVGAPLFHRTSRRLALTDSGANLVEHAKSILAEGQAAEEAARDEASEPVGLVRLAVPMSFGLSNVGRVVADFLCAYRGVSIDMHLSDAKVDLIGEGFDIGLRIAALPDSSLRACKLRDVRTYIVATPSYIDFKGAPRHPAELGEHECLRYSLLPTPELWRFVNSKGEEAAVRPQGRLRANNSDVMLHSLRSGHGIAVVPDFIIEDDLASGAVVEILEDWKTPPVALHLVTPPGKIRPQRVTALIEFLTERLR</sequence>
<dbReference type="PANTHER" id="PTHR30537:SF5">
    <property type="entry name" value="HTH-TYPE TRANSCRIPTIONAL ACTIVATOR TTDR-RELATED"/>
    <property type="match status" value="1"/>
</dbReference>
<dbReference type="SUPFAM" id="SSF46785">
    <property type="entry name" value="Winged helix' DNA-binding domain"/>
    <property type="match status" value="1"/>
</dbReference>
<dbReference type="Gene3D" id="3.40.190.290">
    <property type="match status" value="1"/>
</dbReference>
<name>A0A6I6L5K9_9SPHN</name>
<dbReference type="PROSITE" id="PS50931">
    <property type="entry name" value="HTH_LYSR"/>
    <property type="match status" value="1"/>
</dbReference>
<dbReference type="GO" id="GO:0006351">
    <property type="term" value="P:DNA-templated transcription"/>
    <property type="evidence" value="ECO:0007669"/>
    <property type="project" value="TreeGrafter"/>
</dbReference>
<evidence type="ECO:0000313" key="7">
    <source>
        <dbReference type="Proteomes" id="UP000428803"/>
    </source>
</evidence>
<keyword evidence="3" id="KW-0238">DNA-binding</keyword>
<dbReference type="InterPro" id="IPR058163">
    <property type="entry name" value="LysR-type_TF_proteobact-type"/>
</dbReference>
<dbReference type="PANTHER" id="PTHR30537">
    <property type="entry name" value="HTH-TYPE TRANSCRIPTIONAL REGULATOR"/>
    <property type="match status" value="1"/>
</dbReference>
<feature type="domain" description="HTH lysR-type" evidence="5">
    <location>
        <begin position="4"/>
        <end position="61"/>
    </location>
</feature>
<dbReference type="RefSeq" id="WP_158897626.1">
    <property type="nucleotide sequence ID" value="NZ_CP035733.1"/>
</dbReference>
<keyword evidence="7" id="KW-1185">Reference proteome</keyword>
<dbReference type="InterPro" id="IPR000847">
    <property type="entry name" value="LysR_HTH_N"/>
</dbReference>
<dbReference type="KEGG" id="slaa:EUU25_01030"/>
<evidence type="ECO:0000256" key="2">
    <source>
        <dbReference type="ARBA" id="ARBA00023015"/>
    </source>
</evidence>
<keyword evidence="2" id="KW-0805">Transcription regulation</keyword>
<accession>A0A6I6L5K9</accession>
<dbReference type="Pfam" id="PF00126">
    <property type="entry name" value="HTH_1"/>
    <property type="match status" value="1"/>
</dbReference>
<protein>
    <submittedName>
        <fullName evidence="6">LysR family transcriptional regulator</fullName>
    </submittedName>
</protein>
<dbReference type="InterPro" id="IPR036388">
    <property type="entry name" value="WH-like_DNA-bd_sf"/>
</dbReference>
<proteinExistence type="inferred from homology"/>
<dbReference type="Gene3D" id="1.10.10.10">
    <property type="entry name" value="Winged helix-like DNA-binding domain superfamily/Winged helix DNA-binding domain"/>
    <property type="match status" value="1"/>
</dbReference>
<comment type="similarity">
    <text evidence="1">Belongs to the LysR transcriptional regulatory family.</text>
</comment>
<evidence type="ECO:0000256" key="4">
    <source>
        <dbReference type="ARBA" id="ARBA00023163"/>
    </source>
</evidence>